<protein>
    <submittedName>
        <fullName evidence="7">DNA-binding protein</fullName>
    </submittedName>
</protein>
<dbReference type="Pfam" id="PF13087">
    <property type="entry name" value="AAA_12"/>
    <property type="match status" value="1"/>
</dbReference>
<dbReference type="PANTHER" id="PTHR43788">
    <property type="entry name" value="DNA2/NAM7 HELICASE FAMILY MEMBER"/>
    <property type="match status" value="1"/>
</dbReference>
<sequence>MLLTEAQKSIQQLIQLLKVEKDEDYAQYERKMLNTSIEERRRQGVTWYPVQLMNRYIGTGERYTLELDRTTHLDQNHSFQVGAVVSVFSGHGNEAEAVSGVISFLRREKMHVALNVSDLPDWLKQGKIGVNLLFDEGSYREMNRALELVLKADKGRVADLREVMYGAKLAEFKSGFEYQSVNLNTKQNEALTNIFHARDVAIIHGPPGTGKTTTLVNAIKEVVKTERQVLVCAQSNAAVDLIVEKLDNLGLDVLRLGHPARLTPEVIENSLDVKISKHNYFKELREVRKKSEEYRKLGTKYKRQFGREEKLQRDLLMKESRLLRQDADRIESQITEDLMGRAEVVACTLVGSTHPLVRDRVFKSVFIDEASQALEPACWIPILKSYRVIMAGDHLQLPPTVKSLQAGRDGLEETLFKKAIERTKSDVMLETQYRMHPHIMKFSSDYFYEGKLEVAPEILLRDKELEGARFEFIDTAGCGFSEKVKKETLSTYNEEEAKLIIQLLSKSITEGQRVGIIAPYKAQIELLRDLLHAEELLDPFKEDISVNTVDAFQGQERDVIFISLVRSNDKNEIGFLKEYRRMNVAMTRAKSKLVVVGDSATLGKDAFYNAVLDYVQSIGGYRSAFEFLYD</sequence>
<dbReference type="Gene3D" id="3.40.50.300">
    <property type="entry name" value="P-loop containing nucleotide triphosphate hydrolases"/>
    <property type="match status" value="2"/>
</dbReference>
<dbReference type="STRING" id="279360.MB14_00070"/>
<dbReference type="GO" id="GO:0005694">
    <property type="term" value="C:chromosome"/>
    <property type="evidence" value="ECO:0007669"/>
    <property type="project" value="UniProtKB-ARBA"/>
</dbReference>
<dbReference type="InterPro" id="IPR027417">
    <property type="entry name" value="P-loop_NTPase"/>
</dbReference>
<comment type="similarity">
    <text evidence="1">Belongs to the DNA2/NAM7 helicase family.</text>
</comment>
<name>A0A150XUA0_ROSEK</name>
<dbReference type="InterPro" id="IPR050534">
    <property type="entry name" value="Coronavir_polyprotein_1ab"/>
</dbReference>
<keyword evidence="4" id="KW-0347">Helicase</keyword>
<dbReference type="EMBL" id="LQZQ01000001">
    <property type="protein sequence ID" value="KYG82192.1"/>
    <property type="molecule type" value="Genomic_DNA"/>
</dbReference>
<accession>A0A150XUA0</accession>
<evidence type="ECO:0000256" key="5">
    <source>
        <dbReference type="ARBA" id="ARBA00022840"/>
    </source>
</evidence>
<evidence type="ECO:0000256" key="1">
    <source>
        <dbReference type="ARBA" id="ARBA00007913"/>
    </source>
</evidence>
<dbReference type="GO" id="GO:0043139">
    <property type="term" value="F:5'-3' DNA helicase activity"/>
    <property type="evidence" value="ECO:0007669"/>
    <property type="project" value="TreeGrafter"/>
</dbReference>
<dbReference type="Pfam" id="PF13086">
    <property type="entry name" value="AAA_11"/>
    <property type="match status" value="1"/>
</dbReference>
<dbReference type="Proteomes" id="UP000075583">
    <property type="component" value="Unassembled WGS sequence"/>
</dbReference>
<dbReference type="FunFam" id="3.40.50.300:FF:000326">
    <property type="entry name" value="P-loop containing nucleoside triphosphate hydrolase"/>
    <property type="match status" value="1"/>
</dbReference>
<dbReference type="PANTHER" id="PTHR43788:SF8">
    <property type="entry name" value="DNA-BINDING PROTEIN SMUBP-2"/>
    <property type="match status" value="1"/>
</dbReference>
<dbReference type="CDD" id="cd18808">
    <property type="entry name" value="SF1_C_Upf1"/>
    <property type="match status" value="1"/>
</dbReference>
<keyword evidence="7" id="KW-0238">DNA-binding</keyword>
<dbReference type="InterPro" id="IPR047187">
    <property type="entry name" value="SF1_C_Upf1"/>
</dbReference>
<evidence type="ECO:0000313" key="7">
    <source>
        <dbReference type="EMBL" id="KYG82192.1"/>
    </source>
</evidence>
<keyword evidence="5" id="KW-0067">ATP-binding</keyword>
<keyword evidence="2" id="KW-0547">Nucleotide-binding</keyword>
<evidence type="ECO:0000313" key="8">
    <source>
        <dbReference type="Proteomes" id="UP000075583"/>
    </source>
</evidence>
<dbReference type="SMART" id="SM00382">
    <property type="entry name" value="AAA"/>
    <property type="match status" value="1"/>
</dbReference>
<evidence type="ECO:0000256" key="4">
    <source>
        <dbReference type="ARBA" id="ARBA00022806"/>
    </source>
</evidence>
<evidence type="ECO:0000259" key="6">
    <source>
        <dbReference type="SMART" id="SM00382"/>
    </source>
</evidence>
<proteinExistence type="inferred from homology"/>
<organism evidence="7 8">
    <name type="scientific">Roseivirga ehrenbergii (strain DSM 102268 / JCM 13514 / KCTC 12282 / NCIMB 14502 / KMM 6017)</name>
    <dbReference type="NCBI Taxonomy" id="279360"/>
    <lineage>
        <taxon>Bacteria</taxon>
        <taxon>Pseudomonadati</taxon>
        <taxon>Bacteroidota</taxon>
        <taxon>Cytophagia</taxon>
        <taxon>Cytophagales</taxon>
        <taxon>Roseivirgaceae</taxon>
        <taxon>Roseivirga</taxon>
    </lineage>
</organism>
<reference evidence="7" key="1">
    <citation type="submission" date="2016-01" db="EMBL/GenBank/DDBJ databases">
        <title>Genome sequencing of Roseivirga ehrenbergii KMM 6017.</title>
        <authorList>
            <person name="Selvaratnam C."/>
            <person name="Thevarajoo S."/>
            <person name="Goh K.M."/>
            <person name="Ee R."/>
            <person name="Chan K.-G."/>
            <person name="Chong C.S."/>
        </authorList>
    </citation>
    <scope>NUCLEOTIDE SEQUENCE [LARGE SCALE GENOMIC DNA]</scope>
    <source>
        <strain evidence="7">KMM 6017</strain>
    </source>
</reference>
<evidence type="ECO:0000256" key="2">
    <source>
        <dbReference type="ARBA" id="ARBA00022741"/>
    </source>
</evidence>
<dbReference type="Gene3D" id="2.40.30.270">
    <property type="match status" value="1"/>
</dbReference>
<dbReference type="GO" id="GO:0005524">
    <property type="term" value="F:ATP binding"/>
    <property type="evidence" value="ECO:0007669"/>
    <property type="project" value="UniProtKB-KW"/>
</dbReference>
<dbReference type="GO" id="GO:0016787">
    <property type="term" value="F:hydrolase activity"/>
    <property type="evidence" value="ECO:0007669"/>
    <property type="project" value="UniProtKB-KW"/>
</dbReference>
<keyword evidence="8" id="KW-1185">Reference proteome</keyword>
<gene>
    <name evidence="7" type="ORF">MB14_00070</name>
</gene>
<keyword evidence="3" id="KW-0378">Hydrolase</keyword>
<dbReference type="SUPFAM" id="SSF52540">
    <property type="entry name" value="P-loop containing nucleoside triphosphate hydrolases"/>
    <property type="match status" value="1"/>
</dbReference>
<evidence type="ECO:0000256" key="3">
    <source>
        <dbReference type="ARBA" id="ARBA00022801"/>
    </source>
</evidence>
<feature type="domain" description="AAA+ ATPase" evidence="6">
    <location>
        <begin position="197"/>
        <end position="371"/>
    </location>
</feature>
<dbReference type="InterPro" id="IPR003593">
    <property type="entry name" value="AAA+_ATPase"/>
</dbReference>
<comment type="caution">
    <text evidence="7">The sequence shown here is derived from an EMBL/GenBank/DDBJ whole genome shotgun (WGS) entry which is preliminary data.</text>
</comment>
<dbReference type="InterPro" id="IPR041679">
    <property type="entry name" value="DNA2/NAM7-like_C"/>
</dbReference>
<dbReference type="GO" id="GO:0003677">
    <property type="term" value="F:DNA binding"/>
    <property type="evidence" value="ECO:0007669"/>
    <property type="project" value="UniProtKB-KW"/>
</dbReference>
<dbReference type="AlphaFoldDB" id="A0A150XUA0"/>
<dbReference type="InterPro" id="IPR041677">
    <property type="entry name" value="DNA2/NAM7_AAA_11"/>
</dbReference>